<dbReference type="GO" id="GO:0004316">
    <property type="term" value="F:3-oxoacyl-[acyl-carrier-protein] reductase (NADPH) activity"/>
    <property type="evidence" value="ECO:0007669"/>
    <property type="project" value="UniProtKB-EC"/>
</dbReference>
<dbReference type="InterPro" id="IPR036291">
    <property type="entry name" value="NAD(P)-bd_dom_sf"/>
</dbReference>
<dbReference type="InterPro" id="IPR002347">
    <property type="entry name" value="SDR_fam"/>
</dbReference>
<dbReference type="InterPro" id="IPR057326">
    <property type="entry name" value="KR_dom"/>
</dbReference>
<protein>
    <submittedName>
        <fullName evidence="4">3-oxoacyl-ACP reductase FabG</fullName>
        <ecNumber evidence="4">1.1.1.100</ecNumber>
    </submittedName>
</protein>
<organism evidence="4">
    <name type="scientific">Singulisphaera sp. Ch08</name>
    <dbReference type="NCBI Taxonomy" id="3120278"/>
    <lineage>
        <taxon>Bacteria</taxon>
        <taxon>Pseudomonadati</taxon>
        <taxon>Planctomycetota</taxon>
        <taxon>Planctomycetia</taxon>
        <taxon>Isosphaerales</taxon>
        <taxon>Isosphaeraceae</taxon>
        <taxon>Singulisphaera</taxon>
    </lineage>
</organism>
<dbReference type="AlphaFoldDB" id="A0AAU7CQG9"/>
<evidence type="ECO:0000256" key="1">
    <source>
        <dbReference type="ARBA" id="ARBA00006484"/>
    </source>
</evidence>
<dbReference type="RefSeq" id="WP_406700663.1">
    <property type="nucleotide sequence ID" value="NZ_CP155447.1"/>
</dbReference>
<feature type="domain" description="Ketoreductase" evidence="3">
    <location>
        <begin position="10"/>
        <end position="194"/>
    </location>
</feature>
<dbReference type="GO" id="GO:0030497">
    <property type="term" value="P:fatty acid elongation"/>
    <property type="evidence" value="ECO:0007669"/>
    <property type="project" value="TreeGrafter"/>
</dbReference>
<dbReference type="SMART" id="SM00822">
    <property type="entry name" value="PKS_KR"/>
    <property type="match status" value="1"/>
</dbReference>
<evidence type="ECO:0000256" key="2">
    <source>
        <dbReference type="ARBA" id="ARBA00023002"/>
    </source>
</evidence>
<dbReference type="Pfam" id="PF13561">
    <property type="entry name" value="adh_short_C2"/>
    <property type="match status" value="1"/>
</dbReference>
<dbReference type="EMBL" id="CP155447">
    <property type="protein sequence ID" value="XBH07822.1"/>
    <property type="molecule type" value="Genomic_DNA"/>
</dbReference>
<keyword evidence="2 4" id="KW-0560">Oxidoreductase</keyword>
<dbReference type="FunFam" id="3.40.50.720:FF:000173">
    <property type="entry name" value="3-oxoacyl-[acyl-carrier protein] reductase"/>
    <property type="match status" value="1"/>
</dbReference>
<proteinExistence type="inferred from homology"/>
<dbReference type="PANTHER" id="PTHR42760">
    <property type="entry name" value="SHORT-CHAIN DEHYDROGENASES/REDUCTASES FAMILY MEMBER"/>
    <property type="match status" value="1"/>
</dbReference>
<gene>
    <name evidence="4" type="primary">fabG</name>
    <name evidence="4" type="ORF">V5E97_17855</name>
</gene>
<dbReference type="PROSITE" id="PS00061">
    <property type="entry name" value="ADH_SHORT"/>
    <property type="match status" value="1"/>
</dbReference>
<dbReference type="NCBIfam" id="NF009466">
    <property type="entry name" value="PRK12826.1-2"/>
    <property type="match status" value="1"/>
</dbReference>
<dbReference type="PRINTS" id="PR00081">
    <property type="entry name" value="GDHRDH"/>
</dbReference>
<dbReference type="PANTHER" id="PTHR42760:SF40">
    <property type="entry name" value="3-OXOACYL-[ACYL-CARRIER-PROTEIN] REDUCTASE, CHLOROPLASTIC"/>
    <property type="match status" value="1"/>
</dbReference>
<dbReference type="InterPro" id="IPR020904">
    <property type="entry name" value="Sc_DH/Rdtase_CS"/>
</dbReference>
<accession>A0AAU7CQG9</accession>
<evidence type="ECO:0000313" key="4">
    <source>
        <dbReference type="EMBL" id="XBH07822.1"/>
    </source>
</evidence>
<dbReference type="SUPFAM" id="SSF51735">
    <property type="entry name" value="NAD(P)-binding Rossmann-fold domains"/>
    <property type="match status" value="1"/>
</dbReference>
<evidence type="ECO:0000259" key="3">
    <source>
        <dbReference type="SMART" id="SM00822"/>
    </source>
</evidence>
<name>A0AAU7CQG9_9BACT</name>
<comment type="similarity">
    <text evidence="1">Belongs to the short-chain dehydrogenases/reductases (SDR) family.</text>
</comment>
<dbReference type="Gene3D" id="3.40.50.720">
    <property type="entry name" value="NAD(P)-binding Rossmann-like Domain"/>
    <property type="match status" value="1"/>
</dbReference>
<dbReference type="PRINTS" id="PR00080">
    <property type="entry name" value="SDRFAMILY"/>
</dbReference>
<reference evidence="4" key="1">
    <citation type="submission" date="2024-05" db="EMBL/GenBank/DDBJ databases">
        <title>Planctomycetes of the genus Singulisphaera possess chitinolytic capabilities.</title>
        <authorList>
            <person name="Ivanova A."/>
        </authorList>
    </citation>
    <scope>NUCLEOTIDE SEQUENCE</scope>
    <source>
        <strain evidence="4">Ch08T</strain>
    </source>
</reference>
<sequence length="255" mass="26937">MSIEIDLSGKKALVTGASQGIGAQIARTLHRAGCQVILNHPDLAGGRTKADAESLADELCQQRPGSAHVYPADVADPMAVEAMMRSIDADLGGIDALICNAGILRDRTIAKMSIEDWQAVIDVNLSGVFYCCKFGLEILRDGGSIVNMGSLSASAGLHGQSNYAAAKSGVQALTRVLSRECAKRSIRVNAIAPGLIETSMSATISETVRTEMLKVIPWRKFGEPQDVADAVLFLCSPLAGYITGHVLEVNGGWRG</sequence>
<dbReference type="EC" id="1.1.1.100" evidence="4"/>